<sequence>MKMKKYISIILLAATTFVGCQKDFLDTEIQQNFDEELFFRSGFNNLKALGMESYNYLPQFNRFGNGMLAAASDEADFAIPSNLQRFNTGALSPFTNPDDVYANYYRGIRHVNLFLEKTEDYRNQIVQDTIGPEKAIYIDNLDDFTKLRAEARVLRAFFYFELIKRYGGVPLVTTVLNEQQSREVTRATFDEVVNYIVSECDAAYPILTNHYVNYGIPTGETVGRGDAPGSTDISRIGRIEKPVALALKLRALLYAASPLHNPSNDVTKWQKAVEAAMQLFSDPNSAHVRHIFGNFKDLFQSQNTANTLTPRKGANTGIILTRPFARSSNAFERANYPVGMTNAGGAVTAPSQNLVDAFEMRTTGLPITDPASGYNPNDPYANRDPRLAFTVAVNGSNMGVVGTTPRPIQSFVGGVDGIGAKFGATTTGYYLRKMLVENFDPSRTDGRPKAWVLMRYEEVLLNFAEAANEAYGPDVVPPASNGFSTTLTARAAVNLIRARPGVAMPAIPAGLSKEQMRERIRNERRVELAFEEHRFFDVRRWKIAEVTENQPLRGMRVLPNGLGGFTYQVFEVEPRSFDATNNKMYLYPIPFQEIAKSNGKLTQNPGW</sequence>
<keyword evidence="9" id="KW-1185">Reference proteome</keyword>
<dbReference type="Pfam" id="PF07980">
    <property type="entry name" value="SusD_RagB"/>
    <property type="match status" value="1"/>
</dbReference>
<gene>
    <name evidence="8" type="ORF">GJJ64_14975</name>
</gene>
<comment type="similarity">
    <text evidence="2">Belongs to the SusD family.</text>
</comment>
<protein>
    <submittedName>
        <fullName evidence="8">RagB/SusD family nutrient uptake outer membrane protein</fullName>
    </submittedName>
</protein>
<keyword evidence="3" id="KW-0732">Signal</keyword>
<evidence type="ECO:0000256" key="3">
    <source>
        <dbReference type="ARBA" id="ARBA00022729"/>
    </source>
</evidence>
<dbReference type="PROSITE" id="PS51257">
    <property type="entry name" value="PROKAR_LIPOPROTEIN"/>
    <property type="match status" value="1"/>
</dbReference>
<evidence type="ECO:0000256" key="4">
    <source>
        <dbReference type="ARBA" id="ARBA00023136"/>
    </source>
</evidence>
<name>A0A7K0FSQ5_9SPHI</name>
<dbReference type="Gene3D" id="1.25.40.390">
    <property type="match status" value="1"/>
</dbReference>
<dbReference type="InterPro" id="IPR033985">
    <property type="entry name" value="SusD-like_N"/>
</dbReference>
<evidence type="ECO:0000313" key="9">
    <source>
        <dbReference type="Proteomes" id="UP000462931"/>
    </source>
</evidence>
<evidence type="ECO:0000256" key="2">
    <source>
        <dbReference type="ARBA" id="ARBA00006275"/>
    </source>
</evidence>
<evidence type="ECO:0000313" key="8">
    <source>
        <dbReference type="EMBL" id="MRX48495.1"/>
    </source>
</evidence>
<proteinExistence type="inferred from homology"/>
<feature type="domain" description="SusD-like N-terminal" evidence="7">
    <location>
        <begin position="96"/>
        <end position="211"/>
    </location>
</feature>
<organism evidence="8 9">
    <name type="scientific">Pedobacter puniceum</name>
    <dbReference type="NCBI Taxonomy" id="2666136"/>
    <lineage>
        <taxon>Bacteria</taxon>
        <taxon>Pseudomonadati</taxon>
        <taxon>Bacteroidota</taxon>
        <taxon>Sphingobacteriia</taxon>
        <taxon>Sphingobacteriales</taxon>
        <taxon>Sphingobacteriaceae</taxon>
        <taxon>Pedobacter</taxon>
    </lineage>
</organism>
<evidence type="ECO:0000259" key="6">
    <source>
        <dbReference type="Pfam" id="PF07980"/>
    </source>
</evidence>
<dbReference type="RefSeq" id="WP_154288565.1">
    <property type="nucleotide sequence ID" value="NZ_WKJI01000004.1"/>
</dbReference>
<evidence type="ECO:0000259" key="7">
    <source>
        <dbReference type="Pfam" id="PF14322"/>
    </source>
</evidence>
<dbReference type="EMBL" id="WKJI01000004">
    <property type="protein sequence ID" value="MRX48495.1"/>
    <property type="molecule type" value="Genomic_DNA"/>
</dbReference>
<dbReference type="InterPro" id="IPR011990">
    <property type="entry name" value="TPR-like_helical_dom_sf"/>
</dbReference>
<comment type="caution">
    <text evidence="8">The sequence shown here is derived from an EMBL/GenBank/DDBJ whole genome shotgun (WGS) entry which is preliminary data.</text>
</comment>
<dbReference type="Proteomes" id="UP000462931">
    <property type="component" value="Unassembled WGS sequence"/>
</dbReference>
<evidence type="ECO:0000256" key="5">
    <source>
        <dbReference type="ARBA" id="ARBA00023237"/>
    </source>
</evidence>
<evidence type="ECO:0000256" key="1">
    <source>
        <dbReference type="ARBA" id="ARBA00004442"/>
    </source>
</evidence>
<reference evidence="8 9" key="1">
    <citation type="submission" date="2019-11" db="EMBL/GenBank/DDBJ databases">
        <authorList>
            <person name="Cheng Q."/>
            <person name="Yang Z."/>
        </authorList>
    </citation>
    <scope>NUCLEOTIDE SEQUENCE [LARGE SCALE GENOMIC DNA]</scope>
    <source>
        <strain evidence="8 9">HX-22-1</strain>
    </source>
</reference>
<keyword evidence="5" id="KW-0998">Cell outer membrane</keyword>
<feature type="domain" description="RagB/SusD" evidence="6">
    <location>
        <begin position="329"/>
        <end position="607"/>
    </location>
</feature>
<dbReference type="AlphaFoldDB" id="A0A7K0FSQ5"/>
<dbReference type="SUPFAM" id="SSF48452">
    <property type="entry name" value="TPR-like"/>
    <property type="match status" value="1"/>
</dbReference>
<keyword evidence="4" id="KW-0472">Membrane</keyword>
<comment type="subcellular location">
    <subcellularLocation>
        <location evidence="1">Cell outer membrane</location>
    </subcellularLocation>
</comment>
<dbReference type="InterPro" id="IPR012944">
    <property type="entry name" value="SusD_RagB_dom"/>
</dbReference>
<dbReference type="Pfam" id="PF14322">
    <property type="entry name" value="SusD-like_3"/>
    <property type="match status" value="1"/>
</dbReference>
<accession>A0A7K0FSQ5</accession>
<dbReference type="GO" id="GO:0009279">
    <property type="term" value="C:cell outer membrane"/>
    <property type="evidence" value="ECO:0007669"/>
    <property type="project" value="UniProtKB-SubCell"/>
</dbReference>